<keyword evidence="10 22" id="KW-0547">Nucleotide-binding</keyword>
<dbReference type="PROSITE" id="PS00107">
    <property type="entry name" value="PROTEIN_KINASE_ATP"/>
    <property type="match status" value="1"/>
</dbReference>
<dbReference type="GO" id="GO:0030154">
    <property type="term" value="P:cell differentiation"/>
    <property type="evidence" value="ECO:0007669"/>
    <property type="project" value="UniProtKB-ARBA"/>
</dbReference>
<dbReference type="FunFam" id="1.10.510.10:FF:000039">
    <property type="entry name" value="Focal adhesion kinase, isoform D"/>
    <property type="match status" value="1"/>
</dbReference>
<feature type="region of interest" description="Disordered" evidence="23">
    <location>
        <begin position="735"/>
        <end position="767"/>
    </location>
</feature>
<keyword evidence="16" id="KW-0206">Cytoskeleton</keyword>
<dbReference type="PROSITE" id="PS50011">
    <property type="entry name" value="PROTEIN_KINASE_DOM"/>
    <property type="match status" value="1"/>
</dbReference>
<evidence type="ECO:0000256" key="12">
    <source>
        <dbReference type="ARBA" id="ARBA00022840"/>
    </source>
</evidence>
<evidence type="ECO:0000256" key="22">
    <source>
        <dbReference type="PROSITE-ProRule" id="PRU10141"/>
    </source>
</evidence>
<dbReference type="Pfam" id="PF18038">
    <property type="entry name" value="FERM_N_2"/>
    <property type="match status" value="1"/>
</dbReference>
<keyword evidence="7" id="KW-0963">Cytoplasm</keyword>
<dbReference type="InterPro" id="IPR041390">
    <property type="entry name" value="FADK_N"/>
</dbReference>
<dbReference type="FunFam" id="3.10.20.90:FF:000021">
    <property type="entry name" value="focal adhesion kinase 1 isoform X1"/>
    <property type="match status" value="1"/>
</dbReference>
<dbReference type="InterPro" id="IPR029071">
    <property type="entry name" value="Ubiquitin-like_domsf"/>
</dbReference>
<dbReference type="InterPro" id="IPR049385">
    <property type="entry name" value="FAK1-like_FERM_C"/>
</dbReference>
<evidence type="ECO:0000313" key="27">
    <source>
        <dbReference type="Proteomes" id="UP000694580"/>
    </source>
</evidence>
<sequence>VELPRNGVGFCSSAVSLPRTECSDGLCCTLTECDGHVAPTSDAAAQTPDPSVSHGSDRAVKPQHGCGGALENMLKVFHYFETNSEPCSWASIVRHGDSTDVGGVIQKILEVHRVKFISCFGLRLSDLNSGEVHWLHPNLLLSHVRERYERQLPRDEWRYELRIRYLPKGFLSRFREDQATLSYFYQQVKSDYMLEDGGQVEQDVALKLGCLEIRRYFREIRGNALDKKSNFDLLEKDVGLKRFFPRSLLESVKPKMLRKQIQQNFQQLAHLDEEQSVLSFLETLSPLLRFDKEYFKCALGSSWVISVELVIGPEDGIGYLTDKGSTPTHLATFSQVQKIEYSCSEERGKNQLLLDVAGAAEPLSVTTSSLTLAENMADLIDGYCRLVSGSSQSFIVHRVQKEGERVLPSIPRAGTRMLILFCICFETDDYTEIIDEDTYTFPSIRDYEVDRDRIELGRCIGQGQFGDVHQGVYKIPGNPVFAVAVKTCKSSTADSVREKFLQEALTMRQFDHPHIVKLLGVITENPVWIIMELCTLGELRSFLQVRRYSLELASLILFSFQLSTALAYLEGKRFVHRDIAARNVLVSSLDSVKLGDFGLSRYMEDSSYYKASKGKLPIKWMAPESINFRRFTSASDVWMFGVCMWEILMYGVKPFQDVKNNDVIGRIESGERLAMPPACPPTLYSLMTKCWTYDPSKRPRFTELKAQLCIILEEEKQRQEERSRTEGRRQVTVCWDSGADEAPPKPSRPGYPSPRSSEAFHPSPKHMGMQNQYQVKTTVVRIVSLFLCSQLSCPALWTVCMPTLLSSSVCAWCTMVLERHFTMYCARKKTPFSSDQTGPPKKPPRPGAPSHLTRAVAMAPTDSSYNEGVKIQPQDISTGPTANLDRSSDKVYENVTGLVKAVIEMSSKIQPAPPEEYVPMVKEVGLALRMLLASVDETIHVLPASTHRKVEMAQKLLNSDLAELIGKTKLAQKYVMTSLQQDYKKQILTAAHALAVDAKNLLDIIDQARLQMGQPQPH</sequence>
<dbReference type="InterPro" id="IPR041784">
    <property type="entry name" value="FAK1/PYK2_FERM_C"/>
</dbReference>
<feature type="region of interest" description="Disordered" evidence="23">
    <location>
        <begin position="41"/>
        <end position="60"/>
    </location>
</feature>
<dbReference type="InterPro" id="IPR019749">
    <property type="entry name" value="Band_41_domain"/>
</dbReference>
<evidence type="ECO:0000256" key="19">
    <source>
        <dbReference type="ARBA" id="ARBA00042078"/>
    </source>
</evidence>
<evidence type="ECO:0000256" key="21">
    <source>
        <dbReference type="ARBA" id="ARBA00051245"/>
    </source>
</evidence>
<dbReference type="Gene3D" id="2.30.29.30">
    <property type="entry name" value="Pleckstrin-homology domain (PH domain)/Phosphotyrosine-binding domain (PTB)"/>
    <property type="match status" value="1"/>
</dbReference>
<feature type="domain" description="Protein kinase" evidence="24">
    <location>
        <begin position="454"/>
        <end position="710"/>
    </location>
</feature>
<evidence type="ECO:0000256" key="16">
    <source>
        <dbReference type="ARBA" id="ARBA00023212"/>
    </source>
</evidence>
<evidence type="ECO:0000256" key="5">
    <source>
        <dbReference type="ARBA" id="ARBA00022473"/>
    </source>
</evidence>
<keyword evidence="27" id="KW-1185">Reference proteome</keyword>
<dbReference type="PRINTS" id="PR00109">
    <property type="entry name" value="TYRKINASE"/>
</dbReference>
<dbReference type="CDD" id="cd13190">
    <property type="entry name" value="FERM_C_FAK1"/>
    <property type="match status" value="1"/>
</dbReference>
<keyword evidence="12 22" id="KW-0067">ATP-binding</keyword>
<dbReference type="GO" id="GO:0004715">
    <property type="term" value="F:non-membrane spanning protein tyrosine kinase activity"/>
    <property type="evidence" value="ECO:0007669"/>
    <property type="project" value="UniProtKB-EC"/>
</dbReference>
<dbReference type="GO" id="GO:0005925">
    <property type="term" value="C:focal adhesion"/>
    <property type="evidence" value="ECO:0007669"/>
    <property type="project" value="UniProtKB-SubCell"/>
</dbReference>
<dbReference type="SMART" id="SM00219">
    <property type="entry name" value="TyrKc"/>
    <property type="match status" value="1"/>
</dbReference>
<dbReference type="InterPro" id="IPR020635">
    <property type="entry name" value="Tyr_kinase_cat_dom"/>
</dbReference>
<keyword evidence="14" id="KW-0472">Membrane</keyword>
<evidence type="ECO:0000256" key="4">
    <source>
        <dbReference type="ARBA" id="ARBA00011903"/>
    </source>
</evidence>
<protein>
    <recommendedName>
        <fullName evidence="18">Focal adhesion kinase 1</fullName>
        <ecNumber evidence="4">2.7.10.2</ecNumber>
    </recommendedName>
    <alternativeName>
        <fullName evidence="19">Protein-tyrosine kinase 2</fullName>
    </alternativeName>
    <alternativeName>
        <fullName evidence="20">pp125FAK</fullName>
    </alternativeName>
</protein>
<dbReference type="InterPro" id="IPR019748">
    <property type="entry name" value="FERM_central"/>
</dbReference>
<feature type="region of interest" description="Disordered" evidence="23">
    <location>
        <begin position="831"/>
        <end position="851"/>
    </location>
</feature>
<keyword evidence="6" id="KW-1003">Cell membrane</keyword>
<dbReference type="Gene3D" id="1.20.5.540">
    <property type="entry name" value="Single helix bin"/>
    <property type="match status" value="1"/>
</dbReference>
<evidence type="ECO:0000256" key="20">
    <source>
        <dbReference type="ARBA" id="ARBA00043012"/>
    </source>
</evidence>
<comment type="subcellular location">
    <subcellularLocation>
        <location evidence="2">Cell junction</location>
        <location evidence="2">Focal adhesion</location>
    </subcellularLocation>
    <subcellularLocation>
        <location evidence="3">Cell membrane</location>
        <topology evidence="3">Peripheral membrane protein</topology>
        <orientation evidence="3">Cytoplasmic side</orientation>
    </subcellularLocation>
    <subcellularLocation>
        <location evidence="1">Cytoplasm</location>
        <location evidence="1">Cytoskeleton</location>
        <location evidence="1">Cilium basal body</location>
    </subcellularLocation>
</comment>
<dbReference type="InterPro" id="IPR011993">
    <property type="entry name" value="PH-like_dom_sf"/>
</dbReference>
<feature type="domain" description="FERM" evidence="25">
    <location>
        <begin position="72"/>
        <end position="391"/>
    </location>
</feature>
<keyword evidence="11" id="KW-0418">Kinase</keyword>
<dbReference type="Gene3D" id="1.20.80.10">
    <property type="match status" value="1"/>
</dbReference>
<name>A0AAY4BWX0_9TELE</name>
<dbReference type="InterPro" id="IPR005189">
    <property type="entry name" value="Focal_adhesion_kin_target_dom"/>
</dbReference>
<dbReference type="InterPro" id="IPR000719">
    <property type="entry name" value="Prot_kinase_dom"/>
</dbReference>
<reference evidence="26" key="1">
    <citation type="submission" date="2025-08" db="UniProtKB">
        <authorList>
            <consortium name="Ensembl"/>
        </authorList>
    </citation>
    <scope>IDENTIFICATION</scope>
</reference>
<evidence type="ECO:0000256" key="6">
    <source>
        <dbReference type="ARBA" id="ARBA00022475"/>
    </source>
</evidence>
<dbReference type="GO" id="GO:0008284">
    <property type="term" value="P:positive regulation of cell population proliferation"/>
    <property type="evidence" value="ECO:0007669"/>
    <property type="project" value="UniProtKB-ARBA"/>
</dbReference>
<dbReference type="GO" id="GO:0005886">
    <property type="term" value="C:plasma membrane"/>
    <property type="evidence" value="ECO:0007669"/>
    <property type="project" value="UniProtKB-SubCell"/>
</dbReference>
<evidence type="ECO:0000256" key="3">
    <source>
        <dbReference type="ARBA" id="ARBA00004413"/>
    </source>
</evidence>
<dbReference type="GO" id="GO:0005524">
    <property type="term" value="F:ATP binding"/>
    <property type="evidence" value="ECO:0007669"/>
    <property type="project" value="UniProtKB-UniRule"/>
</dbReference>
<dbReference type="FunFam" id="3.30.200.20:FF:000047">
    <property type="entry name" value="focal adhesion kinase 1 isoform X2"/>
    <property type="match status" value="1"/>
</dbReference>
<comment type="catalytic activity">
    <reaction evidence="21">
        <text>L-tyrosyl-[protein] + ATP = O-phospho-L-tyrosyl-[protein] + ADP + H(+)</text>
        <dbReference type="Rhea" id="RHEA:10596"/>
        <dbReference type="Rhea" id="RHEA-COMP:10136"/>
        <dbReference type="Rhea" id="RHEA-COMP:20101"/>
        <dbReference type="ChEBI" id="CHEBI:15378"/>
        <dbReference type="ChEBI" id="CHEBI:30616"/>
        <dbReference type="ChEBI" id="CHEBI:46858"/>
        <dbReference type="ChEBI" id="CHEBI:61978"/>
        <dbReference type="ChEBI" id="CHEBI:456216"/>
        <dbReference type="EC" id="2.7.10.2"/>
    </reaction>
</comment>
<dbReference type="CDD" id="cd14473">
    <property type="entry name" value="FERM_B-lobe"/>
    <property type="match status" value="1"/>
</dbReference>
<keyword evidence="17" id="KW-0966">Cell projection</keyword>
<dbReference type="InterPro" id="IPR001245">
    <property type="entry name" value="Ser-Thr/Tyr_kinase_cat_dom"/>
</dbReference>
<keyword evidence="8" id="KW-0597">Phosphoprotein</keyword>
<dbReference type="SUPFAM" id="SSF47031">
    <property type="entry name" value="Second domain of FERM"/>
    <property type="match status" value="1"/>
</dbReference>
<dbReference type="Pfam" id="PF03623">
    <property type="entry name" value="Focal_AT"/>
    <property type="match status" value="1"/>
</dbReference>
<evidence type="ECO:0000256" key="17">
    <source>
        <dbReference type="ARBA" id="ARBA00023273"/>
    </source>
</evidence>
<keyword evidence="15" id="KW-0829">Tyrosine-protein kinase</keyword>
<keyword evidence="5" id="KW-0217">Developmental protein</keyword>
<dbReference type="InterPro" id="IPR011009">
    <property type="entry name" value="Kinase-like_dom_sf"/>
</dbReference>
<organism evidence="26 27">
    <name type="scientific">Denticeps clupeoides</name>
    <name type="common">denticle herring</name>
    <dbReference type="NCBI Taxonomy" id="299321"/>
    <lineage>
        <taxon>Eukaryota</taxon>
        <taxon>Metazoa</taxon>
        <taxon>Chordata</taxon>
        <taxon>Craniata</taxon>
        <taxon>Vertebrata</taxon>
        <taxon>Euteleostomi</taxon>
        <taxon>Actinopterygii</taxon>
        <taxon>Neopterygii</taxon>
        <taxon>Teleostei</taxon>
        <taxon>Clupei</taxon>
        <taxon>Clupeiformes</taxon>
        <taxon>Denticipitoidei</taxon>
        <taxon>Denticipitidae</taxon>
        <taxon>Denticeps</taxon>
    </lineage>
</organism>
<dbReference type="PROSITE" id="PS50057">
    <property type="entry name" value="FERM_3"/>
    <property type="match status" value="1"/>
</dbReference>
<evidence type="ECO:0000256" key="1">
    <source>
        <dbReference type="ARBA" id="ARBA00004120"/>
    </source>
</evidence>
<dbReference type="SUPFAM" id="SSF68993">
    <property type="entry name" value="FAT domain of focal adhesion kinase"/>
    <property type="match status" value="1"/>
</dbReference>
<dbReference type="GeneTree" id="ENSGT00940000155113"/>
<dbReference type="InterPro" id="IPR017441">
    <property type="entry name" value="Protein_kinase_ATP_BS"/>
</dbReference>
<dbReference type="FunFam" id="1.20.80.10:FF:000004">
    <property type="entry name" value="Protein-tyrosine kinase 2-beta isoform 1"/>
    <property type="match status" value="1"/>
</dbReference>
<evidence type="ECO:0000256" key="10">
    <source>
        <dbReference type="ARBA" id="ARBA00022741"/>
    </source>
</evidence>
<keyword evidence="9" id="KW-0808">Transferase</keyword>
<dbReference type="Ensembl" id="ENSDCDT00010031094.1">
    <property type="protein sequence ID" value="ENSDCDP00010025087.1"/>
    <property type="gene ID" value="ENSDCDG00010010907.1"/>
</dbReference>
<dbReference type="EC" id="2.7.10.2" evidence="4"/>
<dbReference type="FunFam" id="1.20.120.330:FF:000001">
    <property type="entry name" value="focal adhesion kinase 1 isoform X1"/>
    <property type="match status" value="1"/>
</dbReference>
<dbReference type="Gene3D" id="1.10.510.10">
    <property type="entry name" value="Transferase(Phosphotransferase) domain 1"/>
    <property type="match status" value="1"/>
</dbReference>
<dbReference type="SUPFAM" id="SSF50729">
    <property type="entry name" value="PH domain-like"/>
    <property type="match status" value="1"/>
</dbReference>
<dbReference type="Proteomes" id="UP000694580">
    <property type="component" value="Unplaced"/>
</dbReference>
<dbReference type="Gene3D" id="3.30.200.20">
    <property type="entry name" value="Phosphorylase Kinase, domain 1"/>
    <property type="match status" value="1"/>
</dbReference>
<dbReference type="SUPFAM" id="SSF56112">
    <property type="entry name" value="Protein kinase-like (PK-like)"/>
    <property type="match status" value="1"/>
</dbReference>
<dbReference type="Pfam" id="PF00373">
    <property type="entry name" value="FERM_M"/>
    <property type="match status" value="1"/>
</dbReference>
<dbReference type="PANTHER" id="PTHR46221">
    <property type="entry name" value="FERM AND PDZ DOMAIN-CONTAINING PROTEIN FAMILY MEMBER"/>
    <property type="match status" value="1"/>
</dbReference>
<dbReference type="SMART" id="SM00295">
    <property type="entry name" value="B41"/>
    <property type="match status" value="1"/>
</dbReference>
<dbReference type="CDD" id="cd05056">
    <property type="entry name" value="PTKc_FAK"/>
    <property type="match status" value="1"/>
</dbReference>
<evidence type="ECO:0000313" key="26">
    <source>
        <dbReference type="Ensembl" id="ENSDCDP00010025087.1"/>
    </source>
</evidence>
<feature type="binding site" evidence="22">
    <location>
        <position position="486"/>
    </location>
    <ligand>
        <name>ATP</name>
        <dbReference type="ChEBI" id="CHEBI:30616"/>
    </ligand>
</feature>
<dbReference type="Pfam" id="PF07714">
    <property type="entry name" value="PK_Tyr_Ser-Thr"/>
    <property type="match status" value="1"/>
</dbReference>
<dbReference type="AlphaFoldDB" id="A0AAY4BWX0"/>
<evidence type="ECO:0000256" key="11">
    <source>
        <dbReference type="ARBA" id="ARBA00022777"/>
    </source>
</evidence>
<evidence type="ECO:0000259" key="25">
    <source>
        <dbReference type="PROSITE" id="PS50057"/>
    </source>
</evidence>
<proteinExistence type="predicted"/>
<dbReference type="InterPro" id="IPR000299">
    <property type="entry name" value="FERM_domain"/>
</dbReference>
<dbReference type="InterPro" id="IPR014352">
    <property type="entry name" value="FERM/acyl-CoA-bd_prot_sf"/>
</dbReference>
<dbReference type="InterPro" id="IPR035963">
    <property type="entry name" value="FERM_2"/>
</dbReference>
<evidence type="ECO:0000256" key="2">
    <source>
        <dbReference type="ARBA" id="ARBA00004246"/>
    </source>
</evidence>
<dbReference type="GO" id="GO:0007172">
    <property type="term" value="P:signal complex assembly"/>
    <property type="evidence" value="ECO:0007669"/>
    <property type="project" value="InterPro"/>
</dbReference>
<keyword evidence="13" id="KW-0965">Cell junction</keyword>
<evidence type="ECO:0000256" key="9">
    <source>
        <dbReference type="ARBA" id="ARBA00022679"/>
    </source>
</evidence>
<evidence type="ECO:0000256" key="14">
    <source>
        <dbReference type="ARBA" id="ARBA00023136"/>
    </source>
</evidence>
<evidence type="ECO:0000259" key="24">
    <source>
        <dbReference type="PROSITE" id="PS50011"/>
    </source>
</evidence>
<dbReference type="Pfam" id="PF21477">
    <property type="entry name" value="FERM_C_FAK1"/>
    <property type="match status" value="1"/>
</dbReference>
<evidence type="ECO:0000256" key="13">
    <source>
        <dbReference type="ARBA" id="ARBA00022949"/>
    </source>
</evidence>
<evidence type="ECO:0000256" key="23">
    <source>
        <dbReference type="SAM" id="MobiDB-lite"/>
    </source>
</evidence>
<dbReference type="Gene3D" id="1.20.120.330">
    <property type="entry name" value="Nucleotidyltransferases domain 2"/>
    <property type="match status" value="1"/>
</dbReference>
<evidence type="ECO:0000256" key="18">
    <source>
        <dbReference type="ARBA" id="ARBA00039644"/>
    </source>
</evidence>
<evidence type="ECO:0000256" key="15">
    <source>
        <dbReference type="ARBA" id="ARBA00023137"/>
    </source>
</evidence>
<dbReference type="Gene3D" id="3.10.20.90">
    <property type="entry name" value="Phosphatidylinositol 3-kinase Catalytic Subunit, Chain A, domain 1"/>
    <property type="match status" value="1"/>
</dbReference>
<gene>
    <name evidence="26" type="primary">LOC114773588</name>
</gene>
<accession>A0AAY4BWX0</accession>
<evidence type="ECO:0000256" key="7">
    <source>
        <dbReference type="ARBA" id="ARBA00022490"/>
    </source>
</evidence>
<reference evidence="26" key="2">
    <citation type="submission" date="2025-09" db="UniProtKB">
        <authorList>
            <consortium name="Ensembl"/>
        </authorList>
    </citation>
    <scope>IDENTIFICATION</scope>
</reference>
<dbReference type="InterPro" id="IPR036137">
    <property type="entry name" value="Focal_adhe_kin_target_dom_sf"/>
</dbReference>
<dbReference type="InterPro" id="IPR008266">
    <property type="entry name" value="Tyr_kinase_AS"/>
</dbReference>
<dbReference type="FunFam" id="2.30.29.30:FF:000058">
    <property type="entry name" value="focal adhesion kinase 1 isoform X1"/>
    <property type="match status" value="1"/>
</dbReference>
<dbReference type="SUPFAM" id="SSF54236">
    <property type="entry name" value="Ubiquitin-like"/>
    <property type="match status" value="1"/>
</dbReference>
<evidence type="ECO:0000256" key="8">
    <source>
        <dbReference type="ARBA" id="ARBA00022553"/>
    </source>
</evidence>
<dbReference type="PANTHER" id="PTHR46221:SF9">
    <property type="entry name" value="NON-SPECIFIC PROTEIN-TYROSINE KINASE"/>
    <property type="match status" value="1"/>
</dbReference>
<dbReference type="PROSITE" id="PS00109">
    <property type="entry name" value="PROTEIN_KINASE_TYR"/>
    <property type="match status" value="1"/>
</dbReference>